<feature type="transmembrane region" description="Helical" evidence="1">
    <location>
        <begin position="284"/>
        <end position="304"/>
    </location>
</feature>
<evidence type="ECO:0000313" key="3">
    <source>
        <dbReference type="Proteomes" id="UP000321523"/>
    </source>
</evidence>
<dbReference type="PANTHER" id="PTHR32309:SF31">
    <property type="entry name" value="CAPSULAR EXOPOLYSACCHARIDE FAMILY"/>
    <property type="match status" value="1"/>
</dbReference>
<sequence>MDSDARPGASAFEIQKLLRDAIAIAVEGRRLIVGTATLTAVIALLALRMIEPSYTATLIVGPTVADGLLGRGTPLPDLPAGSILDGAAHGAGEKMSYYERFLYEMTSLNVANELASSPEIMRRVFEAMWDAKNESWNPDPGLFPRMRRMLSDLAGRKSWAAPDGRDLARFLRSRVQVQQIGNTPLRRIVYRHADPEFARLLLNRLYATTERQLRSIAVKGNALMIEEYQKMARTTSDLEHKRALWATLIGHEQFSMMMNVDLPLAADLMEAASCDVLPDTPDPAIVMPIAFAAGLVLGLVLVFIRVTTETLPRFATHP</sequence>
<keyword evidence="1" id="KW-0472">Membrane</keyword>
<reference evidence="2 3" key="1">
    <citation type="submission" date="2019-07" db="EMBL/GenBank/DDBJ databases">
        <title>Whole genome shotgun sequence of Skermanella aerolata NBRC 106429.</title>
        <authorList>
            <person name="Hosoyama A."/>
            <person name="Uohara A."/>
            <person name="Ohji S."/>
            <person name="Ichikawa N."/>
        </authorList>
    </citation>
    <scope>NUCLEOTIDE SEQUENCE [LARGE SCALE GENOMIC DNA]</scope>
    <source>
        <strain evidence="2 3">NBRC 106429</strain>
    </source>
</reference>
<comment type="caution">
    <text evidence="2">The sequence shown here is derived from an EMBL/GenBank/DDBJ whole genome shotgun (WGS) entry which is preliminary data.</text>
</comment>
<evidence type="ECO:0000313" key="2">
    <source>
        <dbReference type="EMBL" id="GEO41130.1"/>
    </source>
</evidence>
<keyword evidence="3" id="KW-1185">Reference proteome</keyword>
<dbReference type="EMBL" id="BJYZ01000026">
    <property type="protein sequence ID" value="GEO41130.1"/>
    <property type="molecule type" value="Genomic_DNA"/>
</dbReference>
<dbReference type="AlphaFoldDB" id="A0A512DY68"/>
<protein>
    <recommendedName>
        <fullName evidence="4">Polysaccharide chain length determinant N-terminal domain-containing protein</fullName>
    </recommendedName>
</protein>
<evidence type="ECO:0000256" key="1">
    <source>
        <dbReference type="SAM" id="Phobius"/>
    </source>
</evidence>
<evidence type="ECO:0008006" key="4">
    <source>
        <dbReference type="Google" id="ProtNLM"/>
    </source>
</evidence>
<dbReference type="PANTHER" id="PTHR32309">
    <property type="entry name" value="TYROSINE-PROTEIN KINASE"/>
    <property type="match status" value="1"/>
</dbReference>
<keyword evidence="1" id="KW-0812">Transmembrane</keyword>
<keyword evidence="1" id="KW-1133">Transmembrane helix</keyword>
<accession>A0A512DY68</accession>
<gene>
    <name evidence="2" type="ORF">SAE02_52780</name>
</gene>
<dbReference type="InterPro" id="IPR050445">
    <property type="entry name" value="Bact_polysacc_biosynth/exp"/>
</dbReference>
<dbReference type="Proteomes" id="UP000321523">
    <property type="component" value="Unassembled WGS sequence"/>
</dbReference>
<proteinExistence type="predicted"/>
<name>A0A512DY68_9PROT</name>
<organism evidence="2 3">
    <name type="scientific">Skermanella aerolata</name>
    <dbReference type="NCBI Taxonomy" id="393310"/>
    <lineage>
        <taxon>Bacteria</taxon>
        <taxon>Pseudomonadati</taxon>
        <taxon>Pseudomonadota</taxon>
        <taxon>Alphaproteobacteria</taxon>
        <taxon>Rhodospirillales</taxon>
        <taxon>Azospirillaceae</taxon>
        <taxon>Skermanella</taxon>
    </lineage>
</organism>